<dbReference type="HOGENOM" id="CLU_1552244_0_0_10"/>
<dbReference type="Proteomes" id="UP000002965">
    <property type="component" value="Unassembled WGS sequence"/>
</dbReference>
<proteinExistence type="predicted"/>
<accession>I9PUM7</accession>
<reference evidence="1 2" key="1">
    <citation type="submission" date="2012-02" db="EMBL/GenBank/DDBJ databases">
        <title>The Genome Sequence of Bacteroides caccae CL03T12C61.</title>
        <authorList>
            <consortium name="The Broad Institute Genome Sequencing Platform"/>
            <person name="Earl A."/>
            <person name="Ward D."/>
            <person name="Feldgarden M."/>
            <person name="Gevers D."/>
            <person name="Zitomersky N.L."/>
            <person name="Coyne M.J."/>
            <person name="Comstock L.E."/>
            <person name="Young S.K."/>
            <person name="Zeng Q."/>
            <person name="Gargeya S."/>
            <person name="Fitzgerald M."/>
            <person name="Haas B."/>
            <person name="Abouelleil A."/>
            <person name="Alvarado L."/>
            <person name="Arachchi H.M."/>
            <person name="Berlin A."/>
            <person name="Chapman S.B."/>
            <person name="Gearin G."/>
            <person name="Goldberg J."/>
            <person name="Griggs A."/>
            <person name="Gujja S."/>
            <person name="Hansen M."/>
            <person name="Heiman D."/>
            <person name="Howarth C."/>
            <person name="Larimer J."/>
            <person name="Lui A."/>
            <person name="MacDonald P.J.P."/>
            <person name="McCowen C."/>
            <person name="Montmayeur A."/>
            <person name="Murphy C."/>
            <person name="Neiman D."/>
            <person name="Pearson M."/>
            <person name="Priest M."/>
            <person name="Roberts A."/>
            <person name="Saif S."/>
            <person name="Shea T."/>
            <person name="Sisk P."/>
            <person name="Stolte C."/>
            <person name="Sykes S."/>
            <person name="Wortman J."/>
            <person name="Nusbaum C."/>
            <person name="Birren B."/>
        </authorList>
    </citation>
    <scope>NUCLEOTIDE SEQUENCE [LARGE SCALE GENOMIC DNA]</scope>
    <source>
        <strain evidence="1 2">CL03T12C61</strain>
    </source>
</reference>
<organism evidence="1 2">
    <name type="scientific">Bacteroides caccae CL03T12C61</name>
    <dbReference type="NCBI Taxonomy" id="997873"/>
    <lineage>
        <taxon>Bacteria</taxon>
        <taxon>Pseudomonadati</taxon>
        <taxon>Bacteroidota</taxon>
        <taxon>Bacteroidia</taxon>
        <taxon>Bacteroidales</taxon>
        <taxon>Bacteroidaceae</taxon>
        <taxon>Bacteroides</taxon>
    </lineage>
</organism>
<evidence type="ECO:0000313" key="2">
    <source>
        <dbReference type="Proteomes" id="UP000002965"/>
    </source>
</evidence>
<dbReference type="GeneID" id="75114635"/>
<name>I9PUM7_9BACE</name>
<dbReference type="RefSeq" id="WP_005681068.1">
    <property type="nucleotide sequence ID" value="NZ_CAXUCB010000017.1"/>
</dbReference>
<dbReference type="OrthoDB" id="1033123at2"/>
<dbReference type="EMBL" id="AGXF01000007">
    <property type="protein sequence ID" value="EIY20361.1"/>
    <property type="molecule type" value="Genomic_DNA"/>
</dbReference>
<comment type="caution">
    <text evidence="1">The sequence shown here is derived from an EMBL/GenBank/DDBJ whole genome shotgun (WGS) entry which is preliminary data.</text>
</comment>
<evidence type="ECO:0000313" key="1">
    <source>
        <dbReference type="EMBL" id="EIY20361.1"/>
    </source>
</evidence>
<keyword evidence="2" id="KW-1185">Reference proteome</keyword>
<sequence length="175" mass="20228">MSIKNLFQQESESVTGQPVKIPFDFTNRDSIPEGKNPGDCIVIKPITVRTWFKIRPLLLEIEKEDIDRMIVKKGELPEDFPKIIDKYGELLLDIVCLGIHNKPSDPPKWFKQALADNSTWEDIRILFNAIIYRIGYHPFCTSITMLRNVSPLRETEIIAARKNLQSWKDTTKVDS</sequence>
<dbReference type="AlphaFoldDB" id="I9PUM7"/>
<gene>
    <name evidence="1" type="ORF">HMPREF1061_01967</name>
</gene>
<protein>
    <submittedName>
        <fullName evidence="1">Uncharacterized protein</fullName>
    </submittedName>
</protein>